<dbReference type="SUPFAM" id="SSF46689">
    <property type="entry name" value="Homeodomain-like"/>
    <property type="match status" value="1"/>
</dbReference>
<evidence type="ECO:0000313" key="3">
    <source>
        <dbReference type="Proteomes" id="UP000279029"/>
    </source>
</evidence>
<protein>
    <submittedName>
        <fullName evidence="2">RpiR family transcriptional regulator</fullName>
    </submittedName>
</protein>
<dbReference type="InterPro" id="IPR036388">
    <property type="entry name" value="WH-like_DNA-bd_sf"/>
</dbReference>
<dbReference type="KEGG" id="cbar:PATL70BA_2035"/>
<dbReference type="PROSITE" id="PS51071">
    <property type="entry name" value="HTH_RPIR"/>
    <property type="match status" value="1"/>
</dbReference>
<dbReference type="Gene3D" id="3.40.50.10490">
    <property type="entry name" value="Glucose-6-phosphate isomerase like protein, domain 1"/>
    <property type="match status" value="1"/>
</dbReference>
<dbReference type="AlphaFoldDB" id="A0A3P7PG88"/>
<sequence length="248" mass="29076">MINTDLRNLNPLEKQIYDRLFIYSKSNPPFRIHQAAEICNCSTSKISKFVKKLGFNNYKQYMHFLYGEEIFHPKDSGELNRLRQFIDDFDITMIDEFLELIEGHKKIVLFGYGPSLICAQYFEYRLRTCSNKMVIAVSDEISVASMVDEKSLLVIFTVTGTFHSFENVYHASKNKGCDVTIVVEEYNTALFAQCDRVFWLSKYPQPSHLLPYEKSRTIFFIFMEEIIQRIQSQNKSLEETNSMNELEV</sequence>
<dbReference type="PANTHER" id="PTHR30514:SF1">
    <property type="entry name" value="HTH-TYPE TRANSCRIPTIONAL REGULATOR HEXR-RELATED"/>
    <property type="match status" value="1"/>
</dbReference>
<feature type="domain" description="HTH rpiR-type" evidence="1">
    <location>
        <begin position="1"/>
        <end position="72"/>
    </location>
</feature>
<reference evidence="2 3" key="1">
    <citation type="submission" date="2018-09" db="EMBL/GenBank/DDBJ databases">
        <authorList>
            <person name="Postec A."/>
        </authorList>
    </citation>
    <scope>NUCLEOTIDE SEQUENCE [LARGE SCALE GENOMIC DNA]</scope>
    <source>
        <strain evidence="2">70B-A</strain>
    </source>
</reference>
<dbReference type="OrthoDB" id="63027at2"/>
<organism evidence="2 3">
    <name type="scientific">Petrocella atlantisensis</name>
    <dbReference type="NCBI Taxonomy" id="2173034"/>
    <lineage>
        <taxon>Bacteria</taxon>
        <taxon>Bacillati</taxon>
        <taxon>Bacillota</taxon>
        <taxon>Clostridia</taxon>
        <taxon>Lachnospirales</taxon>
        <taxon>Vallitaleaceae</taxon>
        <taxon>Petrocella</taxon>
    </lineage>
</organism>
<dbReference type="GO" id="GO:0097367">
    <property type="term" value="F:carbohydrate derivative binding"/>
    <property type="evidence" value="ECO:0007669"/>
    <property type="project" value="InterPro"/>
</dbReference>
<dbReference type="InterPro" id="IPR009057">
    <property type="entry name" value="Homeodomain-like_sf"/>
</dbReference>
<dbReference type="Proteomes" id="UP000279029">
    <property type="component" value="Chromosome"/>
</dbReference>
<evidence type="ECO:0000313" key="2">
    <source>
        <dbReference type="EMBL" id="VDN47918.1"/>
    </source>
</evidence>
<dbReference type="GO" id="GO:1901135">
    <property type="term" value="P:carbohydrate derivative metabolic process"/>
    <property type="evidence" value="ECO:0007669"/>
    <property type="project" value="InterPro"/>
</dbReference>
<dbReference type="GO" id="GO:0003677">
    <property type="term" value="F:DNA binding"/>
    <property type="evidence" value="ECO:0007669"/>
    <property type="project" value="InterPro"/>
</dbReference>
<dbReference type="EMBL" id="LR130778">
    <property type="protein sequence ID" value="VDN47918.1"/>
    <property type="molecule type" value="Genomic_DNA"/>
</dbReference>
<dbReference type="InterPro" id="IPR000281">
    <property type="entry name" value="HTH_RpiR"/>
</dbReference>
<dbReference type="InterPro" id="IPR047640">
    <property type="entry name" value="RpiR-like"/>
</dbReference>
<dbReference type="Pfam" id="PF01380">
    <property type="entry name" value="SIS"/>
    <property type="match status" value="1"/>
</dbReference>
<dbReference type="InterPro" id="IPR046348">
    <property type="entry name" value="SIS_dom_sf"/>
</dbReference>
<dbReference type="GO" id="GO:0003700">
    <property type="term" value="F:DNA-binding transcription factor activity"/>
    <property type="evidence" value="ECO:0007669"/>
    <property type="project" value="InterPro"/>
</dbReference>
<dbReference type="InterPro" id="IPR001347">
    <property type="entry name" value="SIS_dom"/>
</dbReference>
<proteinExistence type="predicted"/>
<dbReference type="SUPFAM" id="SSF53697">
    <property type="entry name" value="SIS domain"/>
    <property type="match status" value="1"/>
</dbReference>
<name>A0A3P7PG88_9FIRM</name>
<keyword evidence="3" id="KW-1185">Reference proteome</keyword>
<dbReference type="RefSeq" id="WP_125137149.1">
    <property type="nucleotide sequence ID" value="NZ_LR130778.1"/>
</dbReference>
<gene>
    <name evidence="2" type="ORF">PATL70BA_2035</name>
</gene>
<accession>A0A3P7PG88</accession>
<dbReference type="Gene3D" id="1.10.10.10">
    <property type="entry name" value="Winged helix-like DNA-binding domain superfamily/Winged helix DNA-binding domain"/>
    <property type="match status" value="1"/>
</dbReference>
<dbReference type="PANTHER" id="PTHR30514">
    <property type="entry name" value="GLUCOKINASE"/>
    <property type="match status" value="1"/>
</dbReference>
<evidence type="ECO:0000259" key="1">
    <source>
        <dbReference type="PROSITE" id="PS51071"/>
    </source>
</evidence>